<gene>
    <name evidence="1" type="ORF">FHP25_33840</name>
</gene>
<proteinExistence type="predicted"/>
<evidence type="ECO:0000313" key="2">
    <source>
        <dbReference type="Proteomes" id="UP000321638"/>
    </source>
</evidence>
<sequence>MFILLIVFMAGGGNGIAVWSPPITYADEASCRQAGNTAKNDHTRAQVTFSCLPTTRTDKQP</sequence>
<dbReference type="Proteomes" id="UP000321638">
    <property type="component" value="Unassembled WGS sequence"/>
</dbReference>
<reference evidence="1 2" key="1">
    <citation type="submission" date="2019-06" db="EMBL/GenBank/DDBJ databases">
        <title>New taxonomy in bacterial strain CC-CFT640, isolated from vineyard.</title>
        <authorList>
            <person name="Lin S.-Y."/>
            <person name="Tsai C.-F."/>
            <person name="Young C.-C."/>
        </authorList>
    </citation>
    <scope>NUCLEOTIDE SEQUENCE [LARGE SCALE GENOMIC DNA]</scope>
    <source>
        <strain evidence="1 2">CC-CFT640</strain>
    </source>
</reference>
<dbReference type="RefSeq" id="WP_147851430.1">
    <property type="nucleotide sequence ID" value="NZ_DATAJT010000478.1"/>
</dbReference>
<organism evidence="1 2">
    <name type="scientific">Vineibacter terrae</name>
    <dbReference type="NCBI Taxonomy" id="2586908"/>
    <lineage>
        <taxon>Bacteria</taxon>
        <taxon>Pseudomonadati</taxon>
        <taxon>Pseudomonadota</taxon>
        <taxon>Alphaproteobacteria</taxon>
        <taxon>Hyphomicrobiales</taxon>
        <taxon>Vineibacter</taxon>
    </lineage>
</organism>
<keyword evidence="2" id="KW-1185">Reference proteome</keyword>
<dbReference type="EMBL" id="VDUZ01000056">
    <property type="protein sequence ID" value="TXL70636.1"/>
    <property type="molecule type" value="Genomic_DNA"/>
</dbReference>
<comment type="caution">
    <text evidence="1">The sequence shown here is derived from an EMBL/GenBank/DDBJ whole genome shotgun (WGS) entry which is preliminary data.</text>
</comment>
<dbReference type="AlphaFoldDB" id="A0A5C8PA14"/>
<evidence type="ECO:0000313" key="1">
    <source>
        <dbReference type="EMBL" id="TXL70636.1"/>
    </source>
</evidence>
<accession>A0A5C8PA14</accession>
<name>A0A5C8PA14_9HYPH</name>
<protein>
    <submittedName>
        <fullName evidence="1">Uncharacterized protein</fullName>
    </submittedName>
</protein>